<proteinExistence type="predicted"/>
<dbReference type="AlphaFoldDB" id="A0A5C0UK15"/>
<sequence>MKILIIEDDSSVASSIISFLQSHNMVCEHVDSAFEGLKYARIFEYDAIIMDVVMPDMSGYDLLNRLRKCKVSTPVAMVSFMKEVGDKLKGFNAGADDYITKPFDKDELLARVNAMVRRSNGQSSSLVDLGQLVLDTTKKMVFVNDQEIRLTNKEYLILELLAVRKDSILTKDVFLSHLYDSGCDEPTKKIIDVFICKLRSKISEFSKDYLDNIPTIKTVWGRGYKLSVEPAVKSSDESEKANKQVVV</sequence>
<evidence type="ECO:0000256" key="2">
    <source>
        <dbReference type="ARBA" id="ARBA00023012"/>
    </source>
</evidence>
<evidence type="ECO:0000313" key="10">
    <source>
        <dbReference type="EMBL" id="QEK39194.1"/>
    </source>
</evidence>
<keyword evidence="1 6" id="KW-0597">Phosphoprotein</keyword>
<dbReference type="Pfam" id="PF00072">
    <property type="entry name" value="Response_reg"/>
    <property type="match status" value="1"/>
</dbReference>
<evidence type="ECO:0000256" key="6">
    <source>
        <dbReference type="PROSITE-ProRule" id="PRU00169"/>
    </source>
</evidence>
<dbReference type="CDD" id="cd00383">
    <property type="entry name" value="trans_reg_C"/>
    <property type="match status" value="1"/>
</dbReference>
<feature type="DNA-binding region" description="OmpR/PhoB-type" evidence="7">
    <location>
        <begin position="124"/>
        <end position="228"/>
    </location>
</feature>
<dbReference type="InterPro" id="IPR011006">
    <property type="entry name" value="CheY-like_superfamily"/>
</dbReference>
<dbReference type="PROSITE" id="PS50110">
    <property type="entry name" value="RESPONSE_REGULATORY"/>
    <property type="match status" value="1"/>
</dbReference>
<dbReference type="SMART" id="SM00862">
    <property type="entry name" value="Trans_reg_C"/>
    <property type="match status" value="1"/>
</dbReference>
<evidence type="ECO:0000256" key="3">
    <source>
        <dbReference type="ARBA" id="ARBA00023015"/>
    </source>
</evidence>
<keyword evidence="3" id="KW-0805">Transcription regulation</keyword>
<dbReference type="OrthoDB" id="9802426at2"/>
<evidence type="ECO:0000256" key="1">
    <source>
        <dbReference type="ARBA" id="ARBA00022553"/>
    </source>
</evidence>
<gene>
    <name evidence="10" type="ORF">FZC36_02000</name>
</gene>
<dbReference type="Gene3D" id="1.10.10.10">
    <property type="entry name" value="Winged helix-like DNA-binding domain superfamily/Winged helix DNA-binding domain"/>
    <property type="match status" value="1"/>
</dbReference>
<evidence type="ECO:0000256" key="7">
    <source>
        <dbReference type="PROSITE-ProRule" id="PRU01091"/>
    </source>
</evidence>
<evidence type="ECO:0000313" key="11">
    <source>
        <dbReference type="Proteomes" id="UP000324924"/>
    </source>
</evidence>
<keyword evidence="11" id="KW-1185">Reference proteome</keyword>
<protein>
    <submittedName>
        <fullName evidence="10">Response regulator transcription factor</fullName>
    </submittedName>
</protein>
<dbReference type="InterPro" id="IPR001867">
    <property type="entry name" value="OmpR/PhoB-type_DNA-bd"/>
</dbReference>
<dbReference type="EMBL" id="CP043314">
    <property type="protein sequence ID" value="QEK39194.1"/>
    <property type="molecule type" value="Genomic_DNA"/>
</dbReference>
<dbReference type="SUPFAM" id="SSF52172">
    <property type="entry name" value="CheY-like"/>
    <property type="match status" value="1"/>
</dbReference>
<feature type="domain" description="OmpR/PhoB-type" evidence="9">
    <location>
        <begin position="124"/>
        <end position="228"/>
    </location>
</feature>
<dbReference type="GO" id="GO:0000156">
    <property type="term" value="F:phosphorelay response regulator activity"/>
    <property type="evidence" value="ECO:0007669"/>
    <property type="project" value="TreeGrafter"/>
</dbReference>
<dbReference type="GO" id="GO:0032993">
    <property type="term" value="C:protein-DNA complex"/>
    <property type="evidence" value="ECO:0007669"/>
    <property type="project" value="TreeGrafter"/>
</dbReference>
<evidence type="ECO:0000259" key="9">
    <source>
        <dbReference type="PROSITE" id="PS51755"/>
    </source>
</evidence>
<dbReference type="Gene3D" id="3.40.50.2300">
    <property type="match status" value="1"/>
</dbReference>
<name>A0A5C0UK15_9PROT</name>
<dbReference type="Proteomes" id="UP000324924">
    <property type="component" value="Chromosome"/>
</dbReference>
<dbReference type="PROSITE" id="PS51755">
    <property type="entry name" value="OMPR_PHOB"/>
    <property type="match status" value="1"/>
</dbReference>
<dbReference type="InterPro" id="IPR036388">
    <property type="entry name" value="WH-like_DNA-bd_sf"/>
</dbReference>
<dbReference type="SMART" id="SM00448">
    <property type="entry name" value="REC"/>
    <property type="match status" value="1"/>
</dbReference>
<dbReference type="GO" id="GO:0000976">
    <property type="term" value="F:transcription cis-regulatory region binding"/>
    <property type="evidence" value="ECO:0007669"/>
    <property type="project" value="TreeGrafter"/>
</dbReference>
<feature type="modified residue" description="4-aspartylphosphate" evidence="6">
    <location>
        <position position="51"/>
    </location>
</feature>
<dbReference type="Pfam" id="PF00486">
    <property type="entry name" value="Trans_reg_C"/>
    <property type="match status" value="1"/>
</dbReference>
<evidence type="ECO:0000256" key="4">
    <source>
        <dbReference type="ARBA" id="ARBA00023125"/>
    </source>
</evidence>
<dbReference type="PANTHER" id="PTHR48111:SF22">
    <property type="entry name" value="REGULATOR OF RPOS"/>
    <property type="match status" value="1"/>
</dbReference>
<dbReference type="Gene3D" id="6.10.250.690">
    <property type="match status" value="1"/>
</dbReference>
<evidence type="ECO:0000259" key="8">
    <source>
        <dbReference type="PROSITE" id="PS50110"/>
    </source>
</evidence>
<feature type="domain" description="Response regulatory" evidence="8">
    <location>
        <begin position="2"/>
        <end position="116"/>
    </location>
</feature>
<reference evidence="10 11" key="1">
    <citation type="submission" date="2019-08" db="EMBL/GenBank/DDBJ databases">
        <title>Highly reduced genomes of protist endosymbionts show evolutionary convergence.</title>
        <authorList>
            <person name="George E."/>
            <person name="Husnik F."/>
            <person name="Tashyreva D."/>
            <person name="Prokopchuk G."/>
            <person name="Horak A."/>
            <person name="Kwong W.K."/>
            <person name="Lukes J."/>
            <person name="Keeling P.J."/>
        </authorList>
    </citation>
    <scope>NUCLEOTIDE SEQUENCE [LARGE SCALE GENOMIC DNA]</scope>
    <source>
        <strain evidence="10">1604HC</strain>
    </source>
</reference>
<evidence type="ECO:0000256" key="5">
    <source>
        <dbReference type="ARBA" id="ARBA00023163"/>
    </source>
</evidence>
<dbReference type="InterPro" id="IPR001789">
    <property type="entry name" value="Sig_transdc_resp-reg_receiver"/>
</dbReference>
<dbReference type="GO" id="GO:0006355">
    <property type="term" value="P:regulation of DNA-templated transcription"/>
    <property type="evidence" value="ECO:0007669"/>
    <property type="project" value="InterPro"/>
</dbReference>
<organism evidence="10 11">
    <name type="scientific">Candidatus Nesciobacter abundans</name>
    <dbReference type="NCBI Taxonomy" id="2601668"/>
    <lineage>
        <taxon>Bacteria</taxon>
        <taxon>Pseudomonadati</taxon>
        <taxon>Pseudomonadota</taxon>
        <taxon>Alphaproteobacteria</taxon>
        <taxon>Holosporales</taxon>
        <taxon>Holosporaceae</taxon>
        <taxon>Candidatus Nesciobacter</taxon>
    </lineage>
</organism>
<accession>A0A5C0UK15</accession>
<keyword evidence="2" id="KW-0902">Two-component regulatory system</keyword>
<dbReference type="PANTHER" id="PTHR48111">
    <property type="entry name" value="REGULATOR OF RPOS"/>
    <property type="match status" value="1"/>
</dbReference>
<dbReference type="KEGG" id="nabu:FZC36_02000"/>
<dbReference type="RefSeq" id="WP_148972317.1">
    <property type="nucleotide sequence ID" value="NZ_CP043314.1"/>
</dbReference>
<keyword evidence="4 7" id="KW-0238">DNA-binding</keyword>
<dbReference type="InterPro" id="IPR039420">
    <property type="entry name" value="WalR-like"/>
</dbReference>
<keyword evidence="5" id="KW-0804">Transcription</keyword>
<dbReference type="GO" id="GO:0005829">
    <property type="term" value="C:cytosol"/>
    <property type="evidence" value="ECO:0007669"/>
    <property type="project" value="TreeGrafter"/>
</dbReference>